<feature type="region of interest" description="Disordered" evidence="1">
    <location>
        <begin position="1"/>
        <end position="44"/>
    </location>
</feature>
<gene>
    <name evidence="2" type="ORF">Atai01_62310</name>
</gene>
<evidence type="ECO:0000256" key="1">
    <source>
        <dbReference type="SAM" id="MobiDB-lite"/>
    </source>
</evidence>
<dbReference type="Proteomes" id="UP001165136">
    <property type="component" value="Unassembled WGS sequence"/>
</dbReference>
<reference evidence="2" key="1">
    <citation type="submission" date="2023-03" db="EMBL/GenBank/DDBJ databases">
        <title>Amycolatopsis taiwanensis NBRC 103393.</title>
        <authorList>
            <person name="Ichikawa N."/>
            <person name="Sato H."/>
            <person name="Tonouchi N."/>
        </authorList>
    </citation>
    <scope>NUCLEOTIDE SEQUENCE</scope>
    <source>
        <strain evidence="2">NBRC 103393</strain>
    </source>
</reference>
<dbReference type="AlphaFoldDB" id="A0A9W6R8Q5"/>
<feature type="compositionally biased region" description="Basic and acidic residues" evidence="1">
    <location>
        <begin position="15"/>
        <end position="24"/>
    </location>
</feature>
<evidence type="ECO:0000313" key="2">
    <source>
        <dbReference type="EMBL" id="GLY69612.1"/>
    </source>
</evidence>
<accession>A0A9W6R8Q5</accession>
<evidence type="ECO:0000313" key="3">
    <source>
        <dbReference type="Proteomes" id="UP001165136"/>
    </source>
</evidence>
<dbReference type="EMBL" id="BSTI01000017">
    <property type="protein sequence ID" value="GLY69612.1"/>
    <property type="molecule type" value="Genomic_DNA"/>
</dbReference>
<comment type="caution">
    <text evidence="2">The sequence shown here is derived from an EMBL/GenBank/DDBJ whole genome shotgun (WGS) entry which is preliminary data.</text>
</comment>
<keyword evidence="3" id="KW-1185">Reference proteome</keyword>
<sequence>MRAGRQAAVGAPNLNERRQSDPDGGRAVQTRCARESPGPRRYPAFGKKLRRLREGLTSLTGPTAPHRGGFVAA</sequence>
<proteinExistence type="predicted"/>
<name>A0A9W6R8Q5_9PSEU</name>
<protein>
    <submittedName>
        <fullName evidence="2">Uncharacterized protein</fullName>
    </submittedName>
</protein>
<organism evidence="2 3">
    <name type="scientific">Amycolatopsis taiwanensis</name>
    <dbReference type="NCBI Taxonomy" id="342230"/>
    <lineage>
        <taxon>Bacteria</taxon>
        <taxon>Bacillati</taxon>
        <taxon>Actinomycetota</taxon>
        <taxon>Actinomycetes</taxon>
        <taxon>Pseudonocardiales</taxon>
        <taxon>Pseudonocardiaceae</taxon>
        <taxon>Amycolatopsis</taxon>
    </lineage>
</organism>